<name>A0ABW8NGX1_9GAMM</name>
<organism evidence="5 6">
    <name type="scientific">Oceanobacter antarcticus</name>
    <dbReference type="NCBI Taxonomy" id="3133425"/>
    <lineage>
        <taxon>Bacteria</taxon>
        <taxon>Pseudomonadati</taxon>
        <taxon>Pseudomonadota</taxon>
        <taxon>Gammaproteobacteria</taxon>
        <taxon>Oceanospirillales</taxon>
        <taxon>Oceanospirillaceae</taxon>
        <taxon>Oceanobacter</taxon>
    </lineage>
</organism>
<dbReference type="InterPro" id="IPR018062">
    <property type="entry name" value="HTH_AraC-typ_CS"/>
</dbReference>
<keyword evidence="1" id="KW-0805">Transcription regulation</keyword>
<reference evidence="5 6" key="1">
    <citation type="submission" date="2024-03" db="EMBL/GenBank/DDBJ databases">
        <title>High-quality draft genome sequence of Oceanobacter sp. wDCs-4.</title>
        <authorList>
            <person name="Dong C."/>
        </authorList>
    </citation>
    <scope>NUCLEOTIDE SEQUENCE [LARGE SCALE GENOMIC DNA]</scope>
    <source>
        <strain evidence="6">wDCs-4</strain>
    </source>
</reference>
<evidence type="ECO:0000313" key="6">
    <source>
        <dbReference type="Proteomes" id="UP001620597"/>
    </source>
</evidence>
<evidence type="ECO:0000256" key="3">
    <source>
        <dbReference type="ARBA" id="ARBA00023163"/>
    </source>
</evidence>
<evidence type="ECO:0000259" key="4">
    <source>
        <dbReference type="PROSITE" id="PS01124"/>
    </source>
</evidence>
<sequence length="353" mass="40201">MSAYLTPTLTSAALHPLFQLMRERGLSPDELPELAQDWGNSQHQFPVPVFDRIIEQAGQSLKTPAIGVMMGSRLDWRRFRLLAYLLSECRTGRDALSQLRRYYPLISDSHPPDVFIGQQAVKVVFYVSDGTPHARQTRAELVAAGIHDVGSRLGNGFYNITGIGFQQPPPQYREQLDRYFGVPVRYGESCNWISFSSDYLDKSMKKAMPFLETMLEGAEVPWRSEDTERPFSRKLRHILYYWPTCLPMTKEAVADLLGTSARTLTRRLQEEGSQFSELSKHCRLVRAAAALKRTSKDVQQLANELGFSDRRGFERAFKQWTGQTPAAFRRQWRNQAVAAVSSMSALESNMGFY</sequence>
<gene>
    <name evidence="5" type="ORF">WG929_07340</name>
</gene>
<dbReference type="InterPro" id="IPR018060">
    <property type="entry name" value="HTH_AraC"/>
</dbReference>
<comment type="caution">
    <text evidence="5">The sequence shown here is derived from an EMBL/GenBank/DDBJ whole genome shotgun (WGS) entry which is preliminary data.</text>
</comment>
<dbReference type="Proteomes" id="UP001620597">
    <property type="component" value="Unassembled WGS sequence"/>
</dbReference>
<keyword evidence="2" id="KW-0238">DNA-binding</keyword>
<dbReference type="Pfam" id="PF12833">
    <property type="entry name" value="HTH_18"/>
    <property type="match status" value="1"/>
</dbReference>
<dbReference type="InterPro" id="IPR032687">
    <property type="entry name" value="AraC-type_N"/>
</dbReference>
<keyword evidence="3" id="KW-0804">Transcription</keyword>
<dbReference type="InterPro" id="IPR009057">
    <property type="entry name" value="Homeodomain-like_sf"/>
</dbReference>
<protein>
    <submittedName>
        <fullName evidence="5">AraC family transcriptional regulator ligand-binding domain-containing protein</fullName>
    </submittedName>
</protein>
<dbReference type="EMBL" id="JBBKTX010000007">
    <property type="protein sequence ID" value="MFK4752218.1"/>
    <property type="molecule type" value="Genomic_DNA"/>
</dbReference>
<feature type="domain" description="HTH araC/xylS-type" evidence="4">
    <location>
        <begin position="251"/>
        <end position="331"/>
    </location>
</feature>
<accession>A0ABW8NGX1</accession>
<evidence type="ECO:0000256" key="1">
    <source>
        <dbReference type="ARBA" id="ARBA00023015"/>
    </source>
</evidence>
<dbReference type="PROSITE" id="PS00041">
    <property type="entry name" value="HTH_ARAC_FAMILY_1"/>
    <property type="match status" value="1"/>
</dbReference>
<dbReference type="SMART" id="SM00342">
    <property type="entry name" value="HTH_ARAC"/>
    <property type="match status" value="1"/>
</dbReference>
<dbReference type="PANTHER" id="PTHR47894:SF1">
    <property type="entry name" value="HTH-TYPE TRANSCRIPTIONAL REGULATOR VQSM"/>
    <property type="match status" value="1"/>
</dbReference>
<proteinExistence type="predicted"/>
<dbReference type="Gene3D" id="1.10.10.60">
    <property type="entry name" value="Homeodomain-like"/>
    <property type="match status" value="1"/>
</dbReference>
<dbReference type="PANTHER" id="PTHR47894">
    <property type="entry name" value="HTH-TYPE TRANSCRIPTIONAL REGULATOR GADX"/>
    <property type="match status" value="1"/>
</dbReference>
<keyword evidence="6" id="KW-1185">Reference proteome</keyword>
<evidence type="ECO:0000313" key="5">
    <source>
        <dbReference type="EMBL" id="MFK4752218.1"/>
    </source>
</evidence>
<dbReference type="SUPFAM" id="SSF46689">
    <property type="entry name" value="Homeodomain-like"/>
    <property type="match status" value="1"/>
</dbReference>
<evidence type="ECO:0000256" key="2">
    <source>
        <dbReference type="ARBA" id="ARBA00023125"/>
    </source>
</evidence>
<dbReference type="Pfam" id="PF12625">
    <property type="entry name" value="Arabinose_bd"/>
    <property type="match status" value="1"/>
</dbReference>
<dbReference type="PROSITE" id="PS01124">
    <property type="entry name" value="HTH_ARAC_FAMILY_2"/>
    <property type="match status" value="1"/>
</dbReference>
<dbReference type="RefSeq" id="WP_416205525.1">
    <property type="nucleotide sequence ID" value="NZ_JBBKTX010000007.1"/>
</dbReference>